<protein>
    <recommendedName>
        <fullName evidence="3">Ubiquinone biosynthesis protein</fullName>
    </recommendedName>
</protein>
<gene>
    <name evidence="1" type="ORF">HC246_16565</name>
</gene>
<proteinExistence type="predicted"/>
<evidence type="ECO:0000313" key="1">
    <source>
        <dbReference type="EMBL" id="NMF59586.1"/>
    </source>
</evidence>
<evidence type="ECO:0000313" key="2">
    <source>
        <dbReference type="Proteomes" id="UP000738376"/>
    </source>
</evidence>
<dbReference type="EMBL" id="JAAVJL010000001">
    <property type="protein sequence ID" value="NMF59586.1"/>
    <property type="molecule type" value="Genomic_DNA"/>
</dbReference>
<dbReference type="Pfam" id="PF05019">
    <property type="entry name" value="Coq4"/>
    <property type="match status" value="1"/>
</dbReference>
<dbReference type="RefSeq" id="WP_169364343.1">
    <property type="nucleotide sequence ID" value="NZ_JAAVJL010000001.1"/>
</dbReference>
<dbReference type="PANTHER" id="PTHR12922:SF7">
    <property type="entry name" value="UBIQUINONE BIOSYNTHESIS PROTEIN COQ4 HOMOLOG, MITOCHONDRIAL"/>
    <property type="match status" value="1"/>
</dbReference>
<evidence type="ECO:0008006" key="3">
    <source>
        <dbReference type="Google" id="ProtNLM"/>
    </source>
</evidence>
<dbReference type="Proteomes" id="UP000738376">
    <property type="component" value="Unassembled WGS sequence"/>
</dbReference>
<sequence length="218" mass="24947">MTESLDAKQKREEALLSAFLEMVRSPDGDFGVIDRLAAASADLESLQLMIQSLSRHPQGKLAFATYPRVGVVDLEQLALLPSHTLGYTYAQHMIKNNLKPLQMKPSNNDYEFLGAHITETHDIWHVITGFETNIIGEIQLEAFYVSQMRFSRFWLALITKNLLKTVVYDIERSTEYMDAIAQGWLLAKHAQPLFGIDWKLLWEKPLTELRDSLNIKIL</sequence>
<name>A0ABX1LVU0_9CYAN</name>
<organism evidence="1 2">
    <name type="scientific">Pseudanabaena yagii GIHE-NHR1</name>
    <dbReference type="NCBI Taxonomy" id="2722753"/>
    <lineage>
        <taxon>Bacteria</taxon>
        <taxon>Bacillati</taxon>
        <taxon>Cyanobacteriota</taxon>
        <taxon>Cyanophyceae</taxon>
        <taxon>Pseudanabaenales</taxon>
        <taxon>Pseudanabaenaceae</taxon>
        <taxon>Pseudanabaena</taxon>
        <taxon>Pseudanabaena yagii</taxon>
    </lineage>
</organism>
<dbReference type="InterPro" id="IPR007715">
    <property type="entry name" value="Coq4"/>
</dbReference>
<reference evidence="1 2" key="1">
    <citation type="submission" date="2020-03" db="EMBL/GenBank/DDBJ databases">
        <title>Draft Genome Sequence of 2-Methylisoborneol Producing Pseudanabaena yagii Strain GIHE-NHR1 Isolated from North Han River in South Korea.</title>
        <authorList>
            <person name="Jeong J."/>
        </authorList>
    </citation>
    <scope>NUCLEOTIDE SEQUENCE [LARGE SCALE GENOMIC DNA]</scope>
    <source>
        <strain evidence="1 2">GIHE-NHR1</strain>
    </source>
</reference>
<keyword evidence="2" id="KW-1185">Reference proteome</keyword>
<comment type="caution">
    <text evidence="1">The sequence shown here is derived from an EMBL/GenBank/DDBJ whole genome shotgun (WGS) entry which is preliminary data.</text>
</comment>
<accession>A0ABX1LVU0</accession>
<dbReference type="PANTHER" id="PTHR12922">
    <property type="entry name" value="UBIQUINONE BIOSYNTHESIS PROTEIN"/>
    <property type="match status" value="1"/>
</dbReference>